<dbReference type="PANTHER" id="PTHR10937">
    <property type="entry name" value="GLUCOSAMINE--FRUCTOSE-6-PHOSPHATE AMINOTRANSFERASE, ISOMERIZING"/>
    <property type="match status" value="1"/>
</dbReference>
<dbReference type="Pfam" id="PF01380">
    <property type="entry name" value="SIS"/>
    <property type="match status" value="2"/>
</dbReference>
<geneLocation type="plasmid" evidence="4 5">
    <name>unnamed2</name>
</geneLocation>
<dbReference type="PANTHER" id="PTHR10937:SF8">
    <property type="entry name" value="AMINOTRANSFERASE-RELATED"/>
    <property type="match status" value="1"/>
</dbReference>
<name>A0A2S2CYD8_9PROT</name>
<dbReference type="InterPro" id="IPR046348">
    <property type="entry name" value="SIS_dom_sf"/>
</dbReference>
<dbReference type="RefSeq" id="WP_109332839.1">
    <property type="nucleotide sequence ID" value="NZ_CP029357.1"/>
</dbReference>
<dbReference type="InterPro" id="IPR035466">
    <property type="entry name" value="GlmS/AgaS_SIS"/>
</dbReference>
<reference evidence="5" key="1">
    <citation type="submission" date="2018-05" db="EMBL/GenBank/DDBJ databases">
        <title>Azospirillum thermophila sp. nov., a novel isolated from hot spring.</title>
        <authorList>
            <person name="Zhao Z."/>
        </authorList>
    </citation>
    <scope>NUCLEOTIDE SEQUENCE [LARGE SCALE GENOMIC DNA]</scope>
    <source>
        <strain evidence="5">CFH 70021</strain>
        <plasmid evidence="5">unnamed2</plasmid>
    </source>
</reference>
<gene>
    <name evidence="4" type="ORF">DEW08_26120</name>
</gene>
<organism evidence="4 5">
    <name type="scientific">Azospirillum thermophilum</name>
    <dbReference type="NCBI Taxonomy" id="2202148"/>
    <lineage>
        <taxon>Bacteria</taxon>
        <taxon>Pseudomonadati</taxon>
        <taxon>Pseudomonadota</taxon>
        <taxon>Alphaproteobacteria</taxon>
        <taxon>Rhodospirillales</taxon>
        <taxon>Azospirillaceae</taxon>
        <taxon>Azospirillum</taxon>
    </lineage>
</organism>
<dbReference type="GO" id="GO:0097367">
    <property type="term" value="F:carbohydrate derivative binding"/>
    <property type="evidence" value="ECO:0007669"/>
    <property type="project" value="InterPro"/>
</dbReference>
<evidence type="ECO:0000313" key="5">
    <source>
        <dbReference type="Proteomes" id="UP000245629"/>
    </source>
</evidence>
<dbReference type="Gene3D" id="3.40.50.10490">
    <property type="entry name" value="Glucose-6-phosphate isomerase like protein, domain 1"/>
    <property type="match status" value="2"/>
</dbReference>
<dbReference type="OrthoDB" id="9761808at2"/>
<sequence length="352" mass="36357">MTEARAPEAQAPKTPLMAQEAAEAPAVVARQMDRCGPAFAEIGDRLRRQPPRFVVTCARGSSDHASLYGKYLIETRLGRAVASIGPSVASVYSGHLDLQGALFVAVSQSGRSPDLLKLVEAAKAGGAVVLGFVNAEDSPLAALCDHCLPLCAGPERSVAATKSCIASLAAYLQLVAHWQQDPALTATLAALPETLEAAKGCDWRPALLPLAAAQSLYVLGRGIGFGAAAEMALKFKETCRLHAEAFSAAEVVHGPLALVGPGFPVLALTQADAAEPHTRAVLERMVGLGAAVAATEDGLAGAVRLPVPAGLAAEAAPLAHLQSFYGAVYELALARGLDPDTPPNLRKVTETV</sequence>
<accession>A0A2S2CYD8</accession>
<dbReference type="GO" id="GO:1901135">
    <property type="term" value="P:carbohydrate derivative metabolic process"/>
    <property type="evidence" value="ECO:0007669"/>
    <property type="project" value="InterPro"/>
</dbReference>
<dbReference type="CDD" id="cd05008">
    <property type="entry name" value="SIS_GlmS_GlmD_1"/>
    <property type="match status" value="1"/>
</dbReference>
<dbReference type="InterPro" id="IPR001347">
    <property type="entry name" value="SIS_dom"/>
</dbReference>
<keyword evidence="1" id="KW-0032">Aminotransferase</keyword>
<evidence type="ECO:0000256" key="1">
    <source>
        <dbReference type="ARBA" id="ARBA00022576"/>
    </source>
</evidence>
<dbReference type="GO" id="GO:0008483">
    <property type="term" value="F:transaminase activity"/>
    <property type="evidence" value="ECO:0007669"/>
    <property type="project" value="UniProtKB-KW"/>
</dbReference>
<dbReference type="KEGG" id="azz:DEW08_26120"/>
<keyword evidence="1" id="KW-0808">Transferase</keyword>
<evidence type="ECO:0000313" key="4">
    <source>
        <dbReference type="EMBL" id="AWK89501.1"/>
    </source>
</evidence>
<dbReference type="PROSITE" id="PS51464">
    <property type="entry name" value="SIS"/>
    <property type="match status" value="2"/>
</dbReference>
<dbReference type="InterPro" id="IPR035490">
    <property type="entry name" value="GlmS/FrlB_SIS"/>
</dbReference>
<evidence type="ECO:0000259" key="3">
    <source>
        <dbReference type="PROSITE" id="PS51464"/>
    </source>
</evidence>
<proteinExistence type="predicted"/>
<dbReference type="SUPFAM" id="SSF53697">
    <property type="entry name" value="SIS domain"/>
    <property type="match status" value="1"/>
</dbReference>
<keyword evidence="5" id="KW-1185">Reference proteome</keyword>
<dbReference type="AlphaFoldDB" id="A0A2S2CYD8"/>
<keyword evidence="2" id="KW-0677">Repeat</keyword>
<feature type="domain" description="SIS" evidence="3">
    <location>
        <begin position="206"/>
        <end position="342"/>
    </location>
</feature>
<keyword evidence="4" id="KW-0614">Plasmid</keyword>
<dbReference type="EMBL" id="CP029357">
    <property type="protein sequence ID" value="AWK89501.1"/>
    <property type="molecule type" value="Genomic_DNA"/>
</dbReference>
<dbReference type="Proteomes" id="UP000245629">
    <property type="component" value="Plasmid unnamed2"/>
</dbReference>
<evidence type="ECO:0000256" key="2">
    <source>
        <dbReference type="ARBA" id="ARBA00022737"/>
    </source>
</evidence>
<dbReference type="CDD" id="cd05009">
    <property type="entry name" value="SIS_GlmS_GlmD_2"/>
    <property type="match status" value="1"/>
</dbReference>
<protein>
    <submittedName>
        <fullName evidence="4">Iron dicitrate transport regulator FecR</fullName>
    </submittedName>
</protein>
<feature type="domain" description="SIS" evidence="3">
    <location>
        <begin position="42"/>
        <end position="194"/>
    </location>
</feature>